<name>A0A081P033_9BACL</name>
<dbReference type="Gene3D" id="3.30.460.10">
    <property type="entry name" value="Beta Polymerase, domain 2"/>
    <property type="match status" value="1"/>
</dbReference>
<evidence type="ECO:0008006" key="3">
    <source>
        <dbReference type="Google" id="ProtNLM"/>
    </source>
</evidence>
<protein>
    <recommendedName>
        <fullName evidence="3">Aminoglycoside adenylyltransferase</fullName>
    </recommendedName>
</protein>
<reference evidence="1 2" key="1">
    <citation type="submission" date="2014-06" db="EMBL/GenBank/DDBJ databases">
        <title>Draft genome sequence of Paenibacillus sp. MSt1.</title>
        <authorList>
            <person name="Aw Y.K."/>
            <person name="Ong K.S."/>
            <person name="Gan H.M."/>
            <person name="Lee S.M."/>
        </authorList>
    </citation>
    <scope>NUCLEOTIDE SEQUENCE [LARGE SCALE GENOMIC DNA]</scope>
    <source>
        <strain evidence="1 2">MSt1</strain>
    </source>
</reference>
<proteinExistence type="predicted"/>
<evidence type="ECO:0000313" key="1">
    <source>
        <dbReference type="EMBL" id="KEQ24056.1"/>
    </source>
</evidence>
<accession>A0A081P033</accession>
<dbReference type="Proteomes" id="UP000028123">
    <property type="component" value="Unassembled WGS sequence"/>
</dbReference>
<dbReference type="OrthoDB" id="9776406at2"/>
<dbReference type="Pfam" id="PF04439">
    <property type="entry name" value="Adenyl_transf"/>
    <property type="match status" value="1"/>
</dbReference>
<evidence type="ECO:0000313" key="2">
    <source>
        <dbReference type="Proteomes" id="UP000028123"/>
    </source>
</evidence>
<dbReference type="RefSeq" id="WP_036686187.1">
    <property type="nucleotide sequence ID" value="NZ_JNVM01000017.1"/>
</dbReference>
<organism evidence="1 2">
    <name type="scientific">Paenibacillus tyrfis</name>
    <dbReference type="NCBI Taxonomy" id="1501230"/>
    <lineage>
        <taxon>Bacteria</taxon>
        <taxon>Bacillati</taxon>
        <taxon>Bacillota</taxon>
        <taxon>Bacilli</taxon>
        <taxon>Bacillales</taxon>
        <taxon>Paenibacillaceae</taxon>
        <taxon>Paenibacillus</taxon>
    </lineage>
</organism>
<sequence>MRNEQEVLAQLLQLAERDDRIRCVVMNGSRVNPNAPVDFMQDYDIDFYMTNLGDHPYNTDRSWIEAFGERVVVQYEYFEDGSSIYMMQFKDSVRIDLSFKDIGSIQEVYQDSLSKVLLDKDNLDLKLPEPNDSSYLVQKPSRYMWDLHIVELWWLQVYIAKELWRDEIPRAKNLYDQYFMESLRFLLEWHVGANYDWKVNVGSAGKWFKRYLEPDIYEQMLSLYCGADPEEQWEKLFEAGEFIRRIGVPLAAKLGYDYPADEERNVTEYVDKVRRLPWNAQSLDG</sequence>
<dbReference type="EMBL" id="JNVM01000017">
    <property type="protein sequence ID" value="KEQ24056.1"/>
    <property type="molecule type" value="Genomic_DNA"/>
</dbReference>
<dbReference type="SUPFAM" id="SSF81631">
    <property type="entry name" value="PAP/OAS1 substrate-binding domain"/>
    <property type="match status" value="1"/>
</dbReference>
<keyword evidence="2" id="KW-1185">Reference proteome</keyword>
<dbReference type="InterPro" id="IPR043519">
    <property type="entry name" value="NT_sf"/>
</dbReference>
<dbReference type="InterPro" id="IPR007530">
    <property type="entry name" value="Aminoglycoside_adenylylTfrase"/>
</dbReference>
<comment type="caution">
    <text evidence="1">The sequence shown here is derived from an EMBL/GenBank/DDBJ whole genome shotgun (WGS) entry which is preliminary data.</text>
</comment>
<dbReference type="AlphaFoldDB" id="A0A081P033"/>
<gene>
    <name evidence="1" type="ORF">ET33_10100</name>
</gene>
<dbReference type="eggNOG" id="ENOG502Z7S1">
    <property type="taxonomic scope" value="Bacteria"/>
</dbReference>
<dbReference type="Gene3D" id="1.20.120.330">
    <property type="entry name" value="Nucleotidyltransferases domain 2"/>
    <property type="match status" value="1"/>
</dbReference>
<dbReference type="SUPFAM" id="SSF81301">
    <property type="entry name" value="Nucleotidyltransferase"/>
    <property type="match status" value="1"/>
</dbReference>